<dbReference type="OrthoDB" id="9788332at2"/>
<proteinExistence type="predicted"/>
<dbReference type="Proteomes" id="UP000309747">
    <property type="component" value="Unassembled WGS sequence"/>
</dbReference>
<feature type="chain" id="PRO_5020516154" evidence="1">
    <location>
        <begin position="35"/>
        <end position="152"/>
    </location>
</feature>
<dbReference type="AlphaFoldDB" id="A0A4U0RX66"/>
<evidence type="ECO:0000313" key="3">
    <source>
        <dbReference type="Proteomes" id="UP000309747"/>
    </source>
</evidence>
<dbReference type="Pfam" id="PF09912">
    <property type="entry name" value="DUF2141"/>
    <property type="match status" value="1"/>
</dbReference>
<evidence type="ECO:0000256" key="1">
    <source>
        <dbReference type="SAM" id="SignalP"/>
    </source>
</evidence>
<comment type="caution">
    <text evidence="2">The sequence shown here is derived from an EMBL/GenBank/DDBJ whole genome shotgun (WGS) entry which is preliminary data.</text>
</comment>
<dbReference type="RefSeq" id="WP_136884864.1">
    <property type="nucleotide sequence ID" value="NZ_SUNI01000003.1"/>
</dbReference>
<dbReference type="InterPro" id="IPR018673">
    <property type="entry name" value="DUF2141"/>
</dbReference>
<feature type="signal peptide" evidence="1">
    <location>
        <begin position="1"/>
        <end position="34"/>
    </location>
</feature>
<name>A0A4U0RX66_9RHOB</name>
<gene>
    <name evidence="2" type="ORF">FA743_05450</name>
</gene>
<keyword evidence="3" id="KW-1185">Reference proteome</keyword>
<keyword evidence="1" id="KW-0732">Signal</keyword>
<protein>
    <submittedName>
        <fullName evidence="2">DUF2141 domain-containing protein</fullName>
    </submittedName>
</protein>
<reference evidence="2 3" key="1">
    <citation type="submission" date="2019-04" db="EMBL/GenBank/DDBJ databases">
        <authorList>
            <person name="Li J."/>
        </authorList>
    </citation>
    <scope>NUCLEOTIDE SEQUENCE [LARGE SCALE GENOMIC DNA]</scope>
    <source>
        <strain evidence="2 3">KCTC 42687</strain>
    </source>
</reference>
<dbReference type="EMBL" id="SUNI01000003">
    <property type="protein sequence ID" value="TJZ92944.1"/>
    <property type="molecule type" value="Genomic_DNA"/>
</dbReference>
<sequence length="152" mass="15511">MGRRLGLLTGPSCGWSGLAASAALLMAGAAPARADRLEVLVTGVPSDLGVVACSLHRDPGGFPQGTPLAADRVPPRDGQARCVFSGLAPGRYAVAALHDADADGQLGVNFLGIPTEGWGVSGNAAPRLRAPRFDESAFDLGPDPMGLQITLR</sequence>
<evidence type="ECO:0000313" key="2">
    <source>
        <dbReference type="EMBL" id="TJZ92944.1"/>
    </source>
</evidence>
<accession>A0A4U0RX66</accession>
<organism evidence="2 3">
    <name type="scientific">Paracoccus gahaiensis</name>
    <dbReference type="NCBI Taxonomy" id="1706839"/>
    <lineage>
        <taxon>Bacteria</taxon>
        <taxon>Pseudomonadati</taxon>
        <taxon>Pseudomonadota</taxon>
        <taxon>Alphaproteobacteria</taxon>
        <taxon>Rhodobacterales</taxon>
        <taxon>Paracoccaceae</taxon>
        <taxon>Paracoccus</taxon>
    </lineage>
</organism>